<gene>
    <name evidence="1" type="ORF">SBRV1_gp31</name>
</gene>
<dbReference type="Proteomes" id="UP000277970">
    <property type="component" value="Segment"/>
</dbReference>
<proteinExistence type="predicted"/>
<organism evidence="1">
    <name type="scientific">Sulfolobales Beppu rod-shaped virus 1</name>
    <dbReference type="NCBI Taxonomy" id="2493121"/>
    <lineage>
        <taxon>Viruses</taxon>
        <taxon>Adnaviria</taxon>
        <taxon>Zilligvirae</taxon>
        <taxon>Taleaviricota</taxon>
        <taxon>Tokiviricetes</taxon>
        <taxon>Ligamenvirales</taxon>
        <taxon>Rudiviridae</taxon>
        <taxon>Japarudivirus</taxon>
        <taxon>Japarudivirus beppuense</taxon>
        <taxon>Japarudivirus SBRV1</taxon>
    </lineage>
</organism>
<dbReference type="EMBL" id="MK064565">
    <property type="protein sequence ID" value="AZI75920.1"/>
    <property type="molecule type" value="Genomic_DNA"/>
</dbReference>
<reference evidence="1" key="1">
    <citation type="journal article" date="2018" name="Environ. Microbiol.">
        <title>New archaeal viruses discovered by metagenomic analysis of viral communities in enrichment cultures.</title>
        <authorList>
            <person name="Liu Y."/>
            <person name="Brandt D."/>
            <person name="Ishino S."/>
            <person name="Ishino Y."/>
            <person name="Koonin E.V."/>
            <person name="Kalinowski J."/>
            <person name="Krupovic M."/>
            <person name="Prangishvili D."/>
        </authorList>
    </citation>
    <scope>NUCLEOTIDE SEQUENCE [LARGE SCALE GENOMIC DNA]</scope>
</reference>
<sequence length="103" mass="11907">MPMQDPFQNIFGGVRLLVDKVRELESVGQLYGMSKYLASSIITQRSRNFPMLFDVIIPGFLFYFQFLLDQDKKTGQIYVADYRIVYPANNIMEPQVEGEEGND</sequence>
<evidence type="ECO:0000313" key="1">
    <source>
        <dbReference type="EMBL" id="AZI75920.1"/>
    </source>
</evidence>
<protein>
    <submittedName>
        <fullName evidence="1">Uncharacterized protein</fullName>
    </submittedName>
</protein>
<evidence type="ECO:0000313" key="2">
    <source>
        <dbReference type="Proteomes" id="UP000277970"/>
    </source>
</evidence>
<keyword evidence="2" id="KW-1185">Reference proteome</keyword>
<name>A0A3S8NFA8_9VIRU</name>
<accession>A0A3S8NFA8</accession>